<dbReference type="RefSeq" id="WP_343334181.1">
    <property type="nucleotide sequence ID" value="NZ_JAPOHD010000029.1"/>
</dbReference>
<gene>
    <name evidence="2" type="ORF">OU798_15970</name>
</gene>
<accession>A0A9X3F8M0</accession>
<comment type="caution">
    <text evidence="2">The sequence shown here is derived from an EMBL/GenBank/DDBJ whole genome shotgun (WGS) entry which is preliminary data.</text>
</comment>
<reference evidence="2" key="1">
    <citation type="submission" date="2022-11" db="EMBL/GenBank/DDBJ databases">
        <title>Marilongibacter aestuarii gen. nov., sp. nov., isolated from tidal flat sediment.</title>
        <authorList>
            <person name="Jiayan W."/>
        </authorList>
    </citation>
    <scope>NUCLEOTIDE SEQUENCE</scope>
    <source>
        <strain evidence="2">Z1-6</strain>
    </source>
</reference>
<evidence type="ECO:0000256" key="1">
    <source>
        <dbReference type="SAM" id="SignalP"/>
    </source>
</evidence>
<name>A0A9X3F8M0_9BACT</name>
<proteinExistence type="predicted"/>
<evidence type="ECO:0000313" key="2">
    <source>
        <dbReference type="EMBL" id="MCY1721852.1"/>
    </source>
</evidence>
<sequence>MKTQSNTTKSLILFTALGTSLSAATIALPYEEVCINNSDKAIHYETAVNNPYMNLINQVDESYSLWQNNSEIDKINSIIALSERIISNSKDIESEYVEIVNDNFWDLI</sequence>
<dbReference type="EMBL" id="JAPOHD010000029">
    <property type="protein sequence ID" value="MCY1721852.1"/>
    <property type="molecule type" value="Genomic_DNA"/>
</dbReference>
<organism evidence="2 3">
    <name type="scientific">Draconibacterium aestuarii</name>
    <dbReference type="NCBI Taxonomy" id="2998507"/>
    <lineage>
        <taxon>Bacteria</taxon>
        <taxon>Pseudomonadati</taxon>
        <taxon>Bacteroidota</taxon>
        <taxon>Bacteroidia</taxon>
        <taxon>Marinilabiliales</taxon>
        <taxon>Prolixibacteraceae</taxon>
        <taxon>Draconibacterium</taxon>
    </lineage>
</organism>
<evidence type="ECO:0000313" key="3">
    <source>
        <dbReference type="Proteomes" id="UP001145087"/>
    </source>
</evidence>
<keyword evidence="3" id="KW-1185">Reference proteome</keyword>
<protein>
    <submittedName>
        <fullName evidence="2">Uncharacterized protein</fullName>
    </submittedName>
</protein>
<dbReference type="Proteomes" id="UP001145087">
    <property type="component" value="Unassembled WGS sequence"/>
</dbReference>
<keyword evidence="1" id="KW-0732">Signal</keyword>
<dbReference type="AlphaFoldDB" id="A0A9X3F8M0"/>
<feature type="chain" id="PRO_5040945973" evidence="1">
    <location>
        <begin position="25"/>
        <end position="108"/>
    </location>
</feature>
<feature type="signal peptide" evidence="1">
    <location>
        <begin position="1"/>
        <end position="24"/>
    </location>
</feature>